<feature type="compositionally biased region" description="Basic and acidic residues" evidence="1">
    <location>
        <begin position="50"/>
        <end position="77"/>
    </location>
</feature>
<dbReference type="EMBL" id="GECZ01031945">
    <property type="protein sequence ID" value="JAS37824.1"/>
    <property type="molecule type" value="Transcribed_RNA"/>
</dbReference>
<feature type="compositionally biased region" description="Polar residues" evidence="1">
    <location>
        <begin position="286"/>
        <end position="300"/>
    </location>
</feature>
<accession>A0A1B6EIS9</accession>
<sequence>MDKYFPNSSRDQQRNNSGNYGIGRQQQQFSSTYRKQSDKKYQGQLGWQQRPHERDSWRSRSPSRDRNSSPSESKNDLRNQSNVRLEKNQDRNGIAKAKHSGNRQENIAGKISVVPQSKLMKNNDEVAKNNDQGAQRSASNQSHRVLSMKNNQVSISVNNNPGDGSPPVSLPQTRTTTTLSNPSTQTPNQQVSNSIQAGIVRNIKQQQSSVPDQLHKINLNRPNDLIQNSAVAHRSPTEHQQNANKFILNGLDHSTENKPHDVSLDQPSSSTDHLFAAAMGSPQSMASTSTVDVNQSQTVATDRRVSTQEINESDVQGMPKEDNSVAEVLKCSKCRLWIYHQHVHNCYCIQLCEACVVDLPYCDKCKAPFSQDVSIIRLYQELSAVISHPCRYKDCRYTVKPRDPHEEICNFKPIECHVCKQNIAIALLTQHFLLKHPDQRLLKEINKNVKLSEFNREGDQRPKVLCFVKDRMIWINLNKFEDSGTQASFMIHTELNGENTPSVTIKFDFQLKSYSCLREVKMMNNVEYLDIPFDVLRDWIDNKCNLDVSIIIKPKRKKTIKGNTPSAKRRSILGPLK</sequence>
<dbReference type="AlphaFoldDB" id="A0A1B6EIS9"/>
<proteinExistence type="predicted"/>
<feature type="region of interest" description="Disordered" evidence="1">
    <location>
        <begin position="286"/>
        <end position="319"/>
    </location>
</feature>
<evidence type="ECO:0000313" key="3">
    <source>
        <dbReference type="EMBL" id="JAS55547.1"/>
    </source>
</evidence>
<dbReference type="EMBL" id="GECZ01014222">
    <property type="protein sequence ID" value="JAS55547.1"/>
    <property type="molecule type" value="Transcribed_RNA"/>
</dbReference>
<name>A0A1B6EIS9_9HEMI</name>
<reference evidence="2" key="1">
    <citation type="submission" date="2015-11" db="EMBL/GenBank/DDBJ databases">
        <title>De novo transcriptome assembly of four potential Pierce s Disease insect vectors from Arizona vineyards.</title>
        <authorList>
            <person name="Tassone E.E."/>
        </authorList>
    </citation>
    <scope>NUCLEOTIDE SEQUENCE</scope>
</reference>
<feature type="region of interest" description="Disordered" evidence="1">
    <location>
        <begin position="1"/>
        <end position="119"/>
    </location>
</feature>
<feature type="compositionally biased region" description="Low complexity" evidence="1">
    <location>
        <begin position="170"/>
        <end position="188"/>
    </location>
</feature>
<feature type="region of interest" description="Disordered" evidence="1">
    <location>
        <begin position="154"/>
        <end position="190"/>
    </location>
</feature>
<evidence type="ECO:0000313" key="2">
    <source>
        <dbReference type="EMBL" id="JAS37824.1"/>
    </source>
</evidence>
<protein>
    <submittedName>
        <fullName evidence="2">Uncharacterized protein</fullName>
    </submittedName>
</protein>
<evidence type="ECO:0000256" key="1">
    <source>
        <dbReference type="SAM" id="MobiDB-lite"/>
    </source>
</evidence>
<gene>
    <name evidence="2" type="ORF">g.17154</name>
    <name evidence="3" type="ORF">g.17155</name>
</gene>
<organism evidence="2">
    <name type="scientific">Cuerna arida</name>
    <dbReference type="NCBI Taxonomy" id="1464854"/>
    <lineage>
        <taxon>Eukaryota</taxon>
        <taxon>Metazoa</taxon>
        <taxon>Ecdysozoa</taxon>
        <taxon>Arthropoda</taxon>
        <taxon>Hexapoda</taxon>
        <taxon>Insecta</taxon>
        <taxon>Pterygota</taxon>
        <taxon>Neoptera</taxon>
        <taxon>Paraneoptera</taxon>
        <taxon>Hemiptera</taxon>
        <taxon>Auchenorrhyncha</taxon>
        <taxon>Membracoidea</taxon>
        <taxon>Cicadellidae</taxon>
        <taxon>Cicadellinae</taxon>
        <taxon>Proconiini</taxon>
        <taxon>Cuerna</taxon>
    </lineage>
</organism>
<feature type="compositionally biased region" description="Polar residues" evidence="1">
    <location>
        <begin position="1"/>
        <end position="34"/>
    </location>
</feature>